<dbReference type="GO" id="GO:0003677">
    <property type="term" value="F:DNA binding"/>
    <property type="evidence" value="ECO:0007669"/>
    <property type="project" value="InterPro"/>
</dbReference>
<accession>A0A1Z5IZB1</accession>
<comment type="caution">
    <text evidence="2">The sequence shown here is derived from an EMBL/GenBank/DDBJ whole genome shotgun (WGS) entry which is preliminary data.</text>
</comment>
<evidence type="ECO:0000313" key="2">
    <source>
        <dbReference type="EMBL" id="GAX07117.1"/>
    </source>
</evidence>
<dbReference type="CDD" id="cd00093">
    <property type="entry name" value="HTH_XRE"/>
    <property type="match status" value="1"/>
</dbReference>
<dbReference type="Gene3D" id="1.10.260.40">
    <property type="entry name" value="lambda repressor-like DNA-binding domains"/>
    <property type="match status" value="1"/>
</dbReference>
<dbReference type="SUPFAM" id="SSF47413">
    <property type="entry name" value="lambda repressor-like DNA-binding domains"/>
    <property type="match status" value="1"/>
</dbReference>
<dbReference type="Proteomes" id="UP000198414">
    <property type="component" value="Unassembled WGS sequence"/>
</dbReference>
<feature type="domain" description="HTH cro/C1-type" evidence="1">
    <location>
        <begin position="68"/>
        <end position="99"/>
    </location>
</feature>
<dbReference type="AlphaFoldDB" id="A0A1Z5IZB1"/>
<evidence type="ECO:0000313" key="3">
    <source>
        <dbReference type="Proteomes" id="UP000198414"/>
    </source>
</evidence>
<reference evidence="2 3" key="1">
    <citation type="submission" date="2015-11" db="EMBL/GenBank/DDBJ databases">
        <title>Draft genome sequences of new species of the genus Lactobacillus isolated from orchardgrass silage.</title>
        <authorList>
            <person name="Tohno M."/>
            <person name="Tanizawa Y."/>
            <person name="Arita M."/>
        </authorList>
    </citation>
    <scope>NUCLEOTIDE SEQUENCE [LARGE SCALE GENOMIC DNA]</scope>
    <source>
        <strain evidence="2 3">IWT25</strain>
    </source>
</reference>
<dbReference type="RefSeq" id="WP_180949811.1">
    <property type="nucleotide sequence ID" value="NZ_BCMI01000037.1"/>
</dbReference>
<dbReference type="InterPro" id="IPR001387">
    <property type="entry name" value="Cro/C1-type_HTH"/>
</dbReference>
<organism evidence="2 3">
    <name type="scientific">Secundilactobacillus pentosiphilus</name>
    <dbReference type="NCBI Taxonomy" id="1714682"/>
    <lineage>
        <taxon>Bacteria</taxon>
        <taxon>Bacillati</taxon>
        <taxon>Bacillota</taxon>
        <taxon>Bacilli</taxon>
        <taxon>Lactobacillales</taxon>
        <taxon>Lactobacillaceae</taxon>
        <taxon>Secundilactobacillus</taxon>
    </lineage>
</organism>
<gene>
    <name evidence="2" type="ORF">IWT25_02465</name>
</gene>
<protein>
    <recommendedName>
        <fullName evidence="1">HTH cro/C1-type domain-containing protein</fullName>
    </recommendedName>
</protein>
<dbReference type="PROSITE" id="PS50943">
    <property type="entry name" value="HTH_CROC1"/>
    <property type="match status" value="1"/>
</dbReference>
<proteinExistence type="predicted"/>
<dbReference type="Pfam" id="PF01381">
    <property type="entry name" value="HTH_3"/>
    <property type="match status" value="1"/>
</dbReference>
<sequence>MKNTTNTYIKDYTNTFVIKGHSYTVTAPARFDSKTNELLDDFELDDRAAEKANEMYREEFNLLSPKEIKDFRNRLTLSQRDFAKLIGVSPNTIALYEAGAFPTTAHNRLLKSLMYDDRNLKDYITVDQHQIPSDIQNKVKEALNSKSNSKKVFTQFIPGFSKYSSLQLANWFRIKNFHDSLKDENVEELTQMKVVKLLYFAFGRYATQTGKKLFTSPIIAMQHGPVVEEVHQKFSGNRGIIGETGQKLDDTAYNDYELIENDPEISRVLMEIENDYGDKTAVALRNITHQPGSPWSQTSQGYPIDETLILRVFGNQHEM</sequence>
<dbReference type="EMBL" id="BCMI01000037">
    <property type="protein sequence ID" value="GAX07117.1"/>
    <property type="molecule type" value="Genomic_DNA"/>
</dbReference>
<name>A0A1Z5IZB1_9LACO</name>
<evidence type="ECO:0000259" key="1">
    <source>
        <dbReference type="PROSITE" id="PS50943"/>
    </source>
</evidence>
<dbReference type="Pfam" id="PF13274">
    <property type="entry name" value="SocA_Panacea"/>
    <property type="match status" value="1"/>
</dbReference>
<dbReference type="InterPro" id="IPR010982">
    <property type="entry name" value="Lambda_DNA-bd_dom_sf"/>
</dbReference>
<dbReference type="InterPro" id="IPR025272">
    <property type="entry name" value="SocA_Panacea"/>
</dbReference>